<dbReference type="InterPro" id="IPR020846">
    <property type="entry name" value="MFS_dom"/>
</dbReference>
<accession>A0A1C0YVU9</accession>
<dbReference type="Pfam" id="PF07690">
    <property type="entry name" value="MFS_1"/>
    <property type="match status" value="1"/>
</dbReference>
<dbReference type="Proteomes" id="UP000093482">
    <property type="component" value="Unassembled WGS sequence"/>
</dbReference>
<feature type="transmembrane region" description="Helical" evidence="6">
    <location>
        <begin position="50"/>
        <end position="73"/>
    </location>
</feature>
<gene>
    <name evidence="8" type="ORF">A6K76_09695</name>
</gene>
<feature type="transmembrane region" description="Helical" evidence="6">
    <location>
        <begin position="339"/>
        <end position="361"/>
    </location>
</feature>
<keyword evidence="3 6" id="KW-0812">Transmembrane</keyword>
<dbReference type="GO" id="GO:0005886">
    <property type="term" value="C:plasma membrane"/>
    <property type="evidence" value="ECO:0007669"/>
    <property type="project" value="UniProtKB-SubCell"/>
</dbReference>
<protein>
    <submittedName>
        <fullName evidence="8">Transporter</fullName>
    </submittedName>
</protein>
<dbReference type="EMBL" id="MATO01000030">
    <property type="protein sequence ID" value="OCS91272.1"/>
    <property type="molecule type" value="Genomic_DNA"/>
</dbReference>
<feature type="transmembrane region" description="Helical" evidence="6">
    <location>
        <begin position="108"/>
        <end position="126"/>
    </location>
</feature>
<feature type="transmembrane region" description="Helical" evidence="6">
    <location>
        <begin position="306"/>
        <end position="327"/>
    </location>
</feature>
<evidence type="ECO:0000256" key="4">
    <source>
        <dbReference type="ARBA" id="ARBA00022989"/>
    </source>
</evidence>
<dbReference type="InterPro" id="IPR036259">
    <property type="entry name" value="MFS_trans_sf"/>
</dbReference>
<keyword evidence="4 6" id="KW-1133">Transmembrane helix</keyword>
<dbReference type="PROSITE" id="PS50850">
    <property type="entry name" value="MFS"/>
    <property type="match status" value="1"/>
</dbReference>
<dbReference type="PANTHER" id="PTHR23523">
    <property type="match status" value="1"/>
</dbReference>
<dbReference type="AlphaFoldDB" id="A0A1C0YVU9"/>
<feature type="transmembrane region" description="Helical" evidence="6">
    <location>
        <begin position="367"/>
        <end position="389"/>
    </location>
</feature>
<evidence type="ECO:0000313" key="8">
    <source>
        <dbReference type="EMBL" id="OCS91272.1"/>
    </source>
</evidence>
<organism evidence="8 9">
    <name type="scientific">Caryophanon latum</name>
    <dbReference type="NCBI Taxonomy" id="33977"/>
    <lineage>
        <taxon>Bacteria</taxon>
        <taxon>Bacillati</taxon>
        <taxon>Bacillota</taxon>
        <taxon>Bacilli</taxon>
        <taxon>Bacillales</taxon>
        <taxon>Caryophanaceae</taxon>
        <taxon>Caryophanon</taxon>
    </lineage>
</organism>
<comment type="subcellular location">
    <subcellularLocation>
        <location evidence="1">Cell membrane</location>
        <topology evidence="1">Multi-pass membrane protein</topology>
    </subcellularLocation>
</comment>
<evidence type="ECO:0000256" key="3">
    <source>
        <dbReference type="ARBA" id="ARBA00022692"/>
    </source>
</evidence>
<evidence type="ECO:0000256" key="2">
    <source>
        <dbReference type="ARBA" id="ARBA00022448"/>
    </source>
</evidence>
<name>A0A1C0YVU9_9BACL</name>
<dbReference type="SUPFAM" id="SSF103473">
    <property type="entry name" value="MFS general substrate transporter"/>
    <property type="match status" value="1"/>
</dbReference>
<feature type="transmembrane region" description="Helical" evidence="6">
    <location>
        <begin position="213"/>
        <end position="232"/>
    </location>
</feature>
<keyword evidence="2" id="KW-0813">Transport</keyword>
<feature type="domain" description="Major facilitator superfamily (MFS) profile" evidence="7">
    <location>
        <begin position="17"/>
        <end position="393"/>
    </location>
</feature>
<keyword evidence="9" id="KW-1185">Reference proteome</keyword>
<evidence type="ECO:0000256" key="5">
    <source>
        <dbReference type="ARBA" id="ARBA00023136"/>
    </source>
</evidence>
<feature type="transmembrane region" description="Helical" evidence="6">
    <location>
        <begin position="252"/>
        <end position="272"/>
    </location>
</feature>
<reference evidence="8 9" key="1">
    <citation type="submission" date="2016-07" db="EMBL/GenBank/DDBJ databases">
        <title>Caryophanon latum genome sequencing.</title>
        <authorList>
            <person name="Verma A."/>
            <person name="Pal Y."/>
            <person name="Krishnamurthi S."/>
        </authorList>
    </citation>
    <scope>NUCLEOTIDE SEQUENCE [LARGE SCALE GENOMIC DNA]</scope>
    <source>
        <strain evidence="8 9">DSM 14151</strain>
    </source>
</reference>
<dbReference type="OrthoDB" id="9797740at2"/>
<evidence type="ECO:0000259" key="7">
    <source>
        <dbReference type="PROSITE" id="PS50850"/>
    </source>
</evidence>
<feature type="transmembrane region" description="Helical" evidence="6">
    <location>
        <begin position="138"/>
        <end position="161"/>
    </location>
</feature>
<proteinExistence type="predicted"/>
<dbReference type="CDD" id="cd17339">
    <property type="entry name" value="MFS_NIMT_CynX_like"/>
    <property type="match status" value="1"/>
</dbReference>
<feature type="transmembrane region" description="Helical" evidence="6">
    <location>
        <begin position="85"/>
        <end position="102"/>
    </location>
</feature>
<evidence type="ECO:0000256" key="6">
    <source>
        <dbReference type="SAM" id="Phobius"/>
    </source>
</evidence>
<dbReference type="GO" id="GO:0022857">
    <property type="term" value="F:transmembrane transporter activity"/>
    <property type="evidence" value="ECO:0007669"/>
    <property type="project" value="InterPro"/>
</dbReference>
<keyword evidence="5 6" id="KW-0472">Membrane</keyword>
<feature type="transmembrane region" description="Helical" evidence="6">
    <location>
        <begin position="173"/>
        <end position="192"/>
    </location>
</feature>
<dbReference type="InterPro" id="IPR052524">
    <property type="entry name" value="MFS_Cyanate_Porter"/>
</dbReference>
<comment type="caution">
    <text evidence="8">The sequence shown here is derived from an EMBL/GenBank/DDBJ whole genome shotgun (WGS) entry which is preliminary data.</text>
</comment>
<evidence type="ECO:0000313" key="9">
    <source>
        <dbReference type="Proteomes" id="UP000093482"/>
    </source>
</evidence>
<dbReference type="InterPro" id="IPR011701">
    <property type="entry name" value="MFS"/>
</dbReference>
<dbReference type="PANTHER" id="PTHR23523:SF2">
    <property type="entry name" value="2-NITROIMIDAZOLE TRANSPORTER"/>
    <property type="match status" value="1"/>
</dbReference>
<feature type="transmembrane region" description="Helical" evidence="6">
    <location>
        <begin position="279"/>
        <end position="300"/>
    </location>
</feature>
<evidence type="ECO:0000256" key="1">
    <source>
        <dbReference type="ARBA" id="ARBA00004651"/>
    </source>
</evidence>
<feature type="transmembrane region" description="Helical" evidence="6">
    <location>
        <begin position="12"/>
        <end position="30"/>
    </location>
</feature>
<dbReference type="Gene3D" id="1.20.1250.20">
    <property type="entry name" value="MFS general substrate transporter like domains"/>
    <property type="match status" value="2"/>
</dbReference>
<sequence>MKRACTMTKQQTTVATALFIISVIFIAMTLRTPLTAVGPVIPLIRDDLGISNVLAGFLTTIPLLAFAIISPFVARIARKFSIERTLFFALLLIASGIVLRAFTDINGILLGTFFIGVAIAFGNVLMPSYMKLRMPLKVGVMMAVYSMSMNISASMAAGISFPIAETSWSWRGSLSFALIFVIAAIIIWLPQLKQKASMHAPTTSRSLPLSKSLLAWAIAAMMGIQSLLFYSTSSWVPDILATQGFSASEAGWLSSLMLIAQLPMTFIVPMLASRKSMHMPITISFCASYMLGFIVLYFGWTSLAPLSMICIGLAGGASFSLVMMLFTMRTESIYTSAELSGFAQSTGYLLAAIGPITFGWLHDVTNSWSATIFAFMLCTIVILISGLYASRNKTIEQSFDSKHTC</sequence>